<organism evidence="5 6">
    <name type="scientific">Recurvomyces mirabilis</name>
    <dbReference type="NCBI Taxonomy" id="574656"/>
    <lineage>
        <taxon>Eukaryota</taxon>
        <taxon>Fungi</taxon>
        <taxon>Dikarya</taxon>
        <taxon>Ascomycota</taxon>
        <taxon>Pezizomycotina</taxon>
        <taxon>Dothideomycetes</taxon>
        <taxon>Dothideomycetidae</taxon>
        <taxon>Mycosphaerellales</taxon>
        <taxon>Teratosphaeriaceae</taxon>
        <taxon>Recurvomyces</taxon>
    </lineage>
</organism>
<comment type="caution">
    <text evidence="5">The sequence shown here is derived from an EMBL/GenBank/DDBJ whole genome shotgun (WGS) entry which is preliminary data.</text>
</comment>
<protein>
    <recommendedName>
        <fullName evidence="4">Epoxide hydrolase N-terminal domain-containing protein</fullName>
    </recommendedName>
</protein>
<dbReference type="PANTHER" id="PTHR21661:SF79">
    <property type="entry name" value="EPOXIDE HYDROLASE"/>
    <property type="match status" value="1"/>
</dbReference>
<dbReference type="InterPro" id="IPR000639">
    <property type="entry name" value="Epox_hydrolase-like"/>
</dbReference>
<dbReference type="Gene3D" id="3.40.50.1820">
    <property type="entry name" value="alpha/beta hydrolase"/>
    <property type="match status" value="1"/>
</dbReference>
<evidence type="ECO:0000313" key="6">
    <source>
        <dbReference type="Proteomes" id="UP001274830"/>
    </source>
</evidence>
<dbReference type="Proteomes" id="UP001274830">
    <property type="component" value="Unassembled WGS sequence"/>
</dbReference>
<name>A0AAE1C121_9PEZI</name>
<comment type="similarity">
    <text evidence="1">Belongs to the peptidase S33 family.</text>
</comment>
<dbReference type="EMBL" id="JAUTXT010000020">
    <property type="protein sequence ID" value="KAK3674260.1"/>
    <property type="molecule type" value="Genomic_DNA"/>
</dbReference>
<evidence type="ECO:0000256" key="1">
    <source>
        <dbReference type="ARBA" id="ARBA00010088"/>
    </source>
</evidence>
<dbReference type="InterPro" id="IPR010497">
    <property type="entry name" value="Epoxide_hydro_N"/>
</dbReference>
<keyword evidence="6" id="KW-1185">Reference proteome</keyword>
<evidence type="ECO:0000256" key="3">
    <source>
        <dbReference type="PIRSR" id="PIRSR001112-1"/>
    </source>
</evidence>
<feature type="active site" description="Proton donor" evidence="3">
    <location>
        <position position="309"/>
    </location>
</feature>
<dbReference type="SUPFAM" id="SSF53474">
    <property type="entry name" value="alpha/beta-Hydrolases"/>
    <property type="match status" value="1"/>
</dbReference>
<gene>
    <name evidence="5" type="ORF">LTR78_005729</name>
</gene>
<dbReference type="GO" id="GO:0004301">
    <property type="term" value="F:epoxide hydrolase activity"/>
    <property type="evidence" value="ECO:0007669"/>
    <property type="project" value="TreeGrafter"/>
</dbReference>
<feature type="domain" description="Epoxide hydrolase N-terminal" evidence="4">
    <location>
        <begin position="6"/>
        <end position="114"/>
    </location>
</feature>
<dbReference type="InterPro" id="IPR016292">
    <property type="entry name" value="Epoxide_hydrolase"/>
</dbReference>
<proteinExistence type="inferred from homology"/>
<evidence type="ECO:0000256" key="2">
    <source>
        <dbReference type="ARBA" id="ARBA00022801"/>
    </source>
</evidence>
<dbReference type="PIRSF" id="PIRSF001112">
    <property type="entry name" value="Epoxide_hydrolase"/>
    <property type="match status" value="1"/>
</dbReference>
<feature type="active site" description="Nucleophile" evidence="3">
    <location>
        <position position="180"/>
    </location>
</feature>
<sequence length="394" mass="46114">MADAEIKPFKVDITKDEVDRLKRKLKDTRLPPKPIVPEAGNKYGPTYEWGKNLYDAWINDFDWYGHQDRINSAPHFIYEHQKDLKIHFVHARSKREDAIPLIMCHGWPGSFYEFNQVWNQLANPEDPKQPAFHVVVPSLPGYGFSDWPPRAKWTLQDTAAVFNTLMHKLGYKQYYFQGGDWSHWIGREMGTRYTDSCKLIHFNFAPSPLPPLSRRGRQEYTDRELEVKGRVDDWLEDHMGYAIEMRTRPHTIGFGFNDNPMGILMWIGEKYNEAAGPENQKKRHWTQHILATASIYYFTDTIMPSMLCYYENVRHEHFADFAMEPSNRITVPFGFTSFWWDTEPSSKRAVERTGNLVYYKERDDGGHYAAAEDPAGIIEDVRELAVQEWHKAIA</sequence>
<feature type="active site" description="Proton acceptor" evidence="3">
    <location>
        <position position="367"/>
    </location>
</feature>
<keyword evidence="2" id="KW-0378">Hydrolase</keyword>
<evidence type="ECO:0000259" key="4">
    <source>
        <dbReference type="Pfam" id="PF06441"/>
    </source>
</evidence>
<dbReference type="AlphaFoldDB" id="A0AAE1C121"/>
<dbReference type="Pfam" id="PF06441">
    <property type="entry name" value="EHN"/>
    <property type="match status" value="1"/>
</dbReference>
<evidence type="ECO:0000313" key="5">
    <source>
        <dbReference type="EMBL" id="KAK3674260.1"/>
    </source>
</evidence>
<dbReference type="PRINTS" id="PR00412">
    <property type="entry name" value="EPOXHYDRLASE"/>
</dbReference>
<accession>A0AAE1C121</accession>
<reference evidence="5" key="1">
    <citation type="submission" date="2023-07" db="EMBL/GenBank/DDBJ databases">
        <title>Black Yeasts Isolated from many extreme environments.</title>
        <authorList>
            <person name="Coleine C."/>
            <person name="Stajich J.E."/>
            <person name="Selbmann L."/>
        </authorList>
    </citation>
    <scope>NUCLEOTIDE SEQUENCE</scope>
    <source>
        <strain evidence="5">CCFEE 5485</strain>
    </source>
</reference>
<dbReference type="PANTHER" id="PTHR21661">
    <property type="entry name" value="EPOXIDE HYDROLASE 1-RELATED"/>
    <property type="match status" value="1"/>
</dbReference>
<dbReference type="GO" id="GO:0097176">
    <property type="term" value="P:epoxide metabolic process"/>
    <property type="evidence" value="ECO:0007669"/>
    <property type="project" value="TreeGrafter"/>
</dbReference>
<dbReference type="InterPro" id="IPR029058">
    <property type="entry name" value="AB_hydrolase_fold"/>
</dbReference>